<dbReference type="InterPro" id="IPR011527">
    <property type="entry name" value="ABC1_TM_dom"/>
</dbReference>
<gene>
    <name evidence="12" type="ORF">SAMN04488024_11442</name>
</gene>
<sequence>MNYNLNQLSEKREKQSTFKSLNNLLKLISAERKNLWLALVIILINSGLLLLGPLLVGHTVDTYIRTKQFHGVLVFGGILLGMYMVAMVTGYTQTKLMGGIGQRMLYTLRNAIFNKLQEFPVSFFNENKAGDLISRVNNDTDKVNQFFSQSLMQFISSIATMIGAGIFLLSINFELGAATLAPAVGIVLFTITLSPWVKRKNAVNLKSIGGMSAEIQESLNNFKVIIAFNRRDYFRKRFDEANKQNYKTAIAAGLANNIFVPVYGLLSSTAQLITLLFGIYLISAGSFTLGLLVSYIAYTTNFYNPLRQLAALWTSFQVAMASWDRISQILTLESDLKQIEDKETASSDALLEFKNVHFSYDESKEILHNINLKFEKGKTYALIGPTGGGKTTTASLISRLYDATKGTVLLNGKDIRSFSTAERTQKIGFILQEPFLFTGTVKDNILYGNSQYQHVSDEELEKIIKEANLNALLAIFDEGLNTPINSLADSISLGQKQLIAFMRAVLRNPELLILDEATANIDTITEQLLGSILNKLSKETTLVIIAHRLNTIENADEIYFVNEGEVQKAGTLNDALNMLLKGKRVS</sequence>
<evidence type="ECO:0000256" key="3">
    <source>
        <dbReference type="ARBA" id="ARBA00022475"/>
    </source>
</evidence>
<dbReference type="CDD" id="cd18547">
    <property type="entry name" value="ABC_6TM_Tm288_like"/>
    <property type="match status" value="1"/>
</dbReference>
<dbReference type="PROSITE" id="PS50929">
    <property type="entry name" value="ABC_TM1F"/>
    <property type="match status" value="1"/>
</dbReference>
<feature type="transmembrane region" description="Helical" evidence="9">
    <location>
        <begin position="177"/>
        <end position="197"/>
    </location>
</feature>
<comment type="subcellular location">
    <subcellularLocation>
        <location evidence="1">Cell membrane</location>
        <topology evidence="1">Multi-pass membrane protein</topology>
    </subcellularLocation>
</comment>
<proteinExistence type="predicted"/>
<feature type="domain" description="ABC transporter" evidence="10">
    <location>
        <begin position="351"/>
        <end position="585"/>
    </location>
</feature>
<dbReference type="PANTHER" id="PTHR43394">
    <property type="entry name" value="ATP-DEPENDENT PERMEASE MDL1, MITOCHONDRIAL"/>
    <property type="match status" value="1"/>
</dbReference>
<dbReference type="STRING" id="390242.SAMN04488024_11442"/>
<keyword evidence="4 9" id="KW-0812">Transmembrane</keyword>
<feature type="transmembrane region" description="Helical" evidence="9">
    <location>
        <begin position="151"/>
        <end position="171"/>
    </location>
</feature>
<dbReference type="InterPro" id="IPR039421">
    <property type="entry name" value="Type_1_exporter"/>
</dbReference>
<feature type="transmembrane region" description="Helical" evidence="9">
    <location>
        <begin position="68"/>
        <end position="88"/>
    </location>
</feature>
<dbReference type="GO" id="GO:0005886">
    <property type="term" value="C:plasma membrane"/>
    <property type="evidence" value="ECO:0007669"/>
    <property type="project" value="UniProtKB-SubCell"/>
</dbReference>
<keyword evidence="2" id="KW-0813">Transport</keyword>
<feature type="transmembrane region" description="Helical" evidence="9">
    <location>
        <begin position="245"/>
        <end position="266"/>
    </location>
</feature>
<dbReference type="SMART" id="SM00382">
    <property type="entry name" value="AAA"/>
    <property type="match status" value="1"/>
</dbReference>
<dbReference type="InterPro" id="IPR003593">
    <property type="entry name" value="AAA+_ATPase"/>
</dbReference>
<evidence type="ECO:0000259" key="11">
    <source>
        <dbReference type="PROSITE" id="PS50929"/>
    </source>
</evidence>
<evidence type="ECO:0000259" key="10">
    <source>
        <dbReference type="PROSITE" id="PS50893"/>
    </source>
</evidence>
<dbReference type="Gene3D" id="1.20.1560.10">
    <property type="entry name" value="ABC transporter type 1, transmembrane domain"/>
    <property type="match status" value="1"/>
</dbReference>
<dbReference type="RefSeq" id="WP_090772412.1">
    <property type="nucleotide sequence ID" value="NZ_FMZH01000014.1"/>
</dbReference>
<dbReference type="GO" id="GO:0005524">
    <property type="term" value="F:ATP binding"/>
    <property type="evidence" value="ECO:0007669"/>
    <property type="project" value="UniProtKB-KW"/>
</dbReference>
<evidence type="ECO:0000256" key="8">
    <source>
        <dbReference type="ARBA" id="ARBA00023136"/>
    </source>
</evidence>
<dbReference type="Pfam" id="PF00664">
    <property type="entry name" value="ABC_membrane"/>
    <property type="match status" value="1"/>
</dbReference>
<dbReference type="EMBL" id="FMZH01000014">
    <property type="protein sequence ID" value="SDE22368.1"/>
    <property type="molecule type" value="Genomic_DNA"/>
</dbReference>
<feature type="transmembrane region" description="Helical" evidence="9">
    <location>
        <begin position="35"/>
        <end position="56"/>
    </location>
</feature>
<dbReference type="FunFam" id="3.40.50.300:FF:000854">
    <property type="entry name" value="Multidrug ABC transporter ATP-binding protein"/>
    <property type="match status" value="1"/>
</dbReference>
<evidence type="ECO:0000256" key="5">
    <source>
        <dbReference type="ARBA" id="ARBA00022741"/>
    </source>
</evidence>
<reference evidence="13" key="1">
    <citation type="submission" date="2016-10" db="EMBL/GenBank/DDBJ databases">
        <authorList>
            <person name="Varghese N."/>
            <person name="Submissions S."/>
        </authorList>
    </citation>
    <scope>NUCLEOTIDE SEQUENCE [LARGE SCALE GENOMIC DNA]</scope>
    <source>
        <strain evidence="13">DSM 18609</strain>
    </source>
</reference>
<evidence type="ECO:0000313" key="12">
    <source>
        <dbReference type="EMBL" id="SDE22368.1"/>
    </source>
</evidence>
<evidence type="ECO:0000256" key="4">
    <source>
        <dbReference type="ARBA" id="ARBA00022692"/>
    </source>
</evidence>
<dbReference type="Gene3D" id="3.40.50.300">
    <property type="entry name" value="P-loop containing nucleotide triphosphate hydrolases"/>
    <property type="match status" value="1"/>
</dbReference>
<evidence type="ECO:0000256" key="6">
    <source>
        <dbReference type="ARBA" id="ARBA00022840"/>
    </source>
</evidence>
<dbReference type="InterPro" id="IPR027417">
    <property type="entry name" value="P-loop_NTPase"/>
</dbReference>
<keyword evidence="6 12" id="KW-0067">ATP-binding</keyword>
<protein>
    <submittedName>
        <fullName evidence="12">ATP-binding cassette, subfamily B</fullName>
    </submittedName>
</protein>
<dbReference type="InterPro" id="IPR036640">
    <property type="entry name" value="ABC1_TM_sf"/>
</dbReference>
<dbReference type="InterPro" id="IPR003439">
    <property type="entry name" value="ABC_transporter-like_ATP-bd"/>
</dbReference>
<dbReference type="SUPFAM" id="SSF90123">
    <property type="entry name" value="ABC transporter transmembrane region"/>
    <property type="match status" value="1"/>
</dbReference>
<dbReference type="GO" id="GO:0016887">
    <property type="term" value="F:ATP hydrolysis activity"/>
    <property type="evidence" value="ECO:0007669"/>
    <property type="project" value="InterPro"/>
</dbReference>
<dbReference type="Pfam" id="PF00005">
    <property type="entry name" value="ABC_tran"/>
    <property type="match status" value="1"/>
</dbReference>
<evidence type="ECO:0000313" key="13">
    <source>
        <dbReference type="Proteomes" id="UP000199455"/>
    </source>
</evidence>
<feature type="domain" description="ABC transmembrane type-1" evidence="11">
    <location>
        <begin position="36"/>
        <end position="317"/>
    </location>
</feature>
<organism evidence="12 13">
    <name type="scientific">Pedobacter soli</name>
    <dbReference type="NCBI Taxonomy" id="390242"/>
    <lineage>
        <taxon>Bacteria</taxon>
        <taxon>Pseudomonadati</taxon>
        <taxon>Bacteroidota</taxon>
        <taxon>Sphingobacteriia</taxon>
        <taxon>Sphingobacteriales</taxon>
        <taxon>Sphingobacteriaceae</taxon>
        <taxon>Pedobacter</taxon>
    </lineage>
</organism>
<dbReference type="AlphaFoldDB" id="A0A1G7B5F7"/>
<keyword evidence="5" id="KW-0547">Nucleotide-binding</keyword>
<dbReference type="GO" id="GO:0015421">
    <property type="term" value="F:ABC-type oligopeptide transporter activity"/>
    <property type="evidence" value="ECO:0007669"/>
    <property type="project" value="TreeGrafter"/>
</dbReference>
<feature type="transmembrane region" description="Helical" evidence="9">
    <location>
        <begin position="272"/>
        <end position="298"/>
    </location>
</feature>
<dbReference type="SUPFAM" id="SSF52540">
    <property type="entry name" value="P-loop containing nucleoside triphosphate hydrolases"/>
    <property type="match status" value="1"/>
</dbReference>
<evidence type="ECO:0000256" key="2">
    <source>
        <dbReference type="ARBA" id="ARBA00022448"/>
    </source>
</evidence>
<keyword evidence="8 9" id="KW-0472">Membrane</keyword>
<name>A0A1G7B5F7_9SPHI</name>
<dbReference type="PANTHER" id="PTHR43394:SF1">
    <property type="entry name" value="ATP-BINDING CASSETTE SUB-FAMILY B MEMBER 10, MITOCHONDRIAL"/>
    <property type="match status" value="1"/>
</dbReference>
<evidence type="ECO:0000256" key="7">
    <source>
        <dbReference type="ARBA" id="ARBA00022989"/>
    </source>
</evidence>
<dbReference type="PROSITE" id="PS50893">
    <property type="entry name" value="ABC_TRANSPORTER_2"/>
    <property type="match status" value="1"/>
</dbReference>
<evidence type="ECO:0000256" key="1">
    <source>
        <dbReference type="ARBA" id="ARBA00004651"/>
    </source>
</evidence>
<evidence type="ECO:0000256" key="9">
    <source>
        <dbReference type="SAM" id="Phobius"/>
    </source>
</evidence>
<keyword evidence="13" id="KW-1185">Reference proteome</keyword>
<keyword evidence="7 9" id="KW-1133">Transmembrane helix</keyword>
<dbReference type="Proteomes" id="UP000199455">
    <property type="component" value="Unassembled WGS sequence"/>
</dbReference>
<accession>A0A1G7B5F7</accession>
<keyword evidence="3" id="KW-1003">Cell membrane</keyword>